<dbReference type="AlphaFoldDB" id="A0A5D4NG48"/>
<dbReference type="Proteomes" id="UP000322267">
    <property type="component" value="Unassembled WGS sequence"/>
</dbReference>
<dbReference type="EMBL" id="VTEI01000022">
    <property type="protein sequence ID" value="TYS13253.1"/>
    <property type="molecule type" value="Genomic_DNA"/>
</dbReference>
<evidence type="ECO:0000313" key="2">
    <source>
        <dbReference type="Proteomes" id="UP000322267"/>
    </source>
</evidence>
<organism evidence="1 2">
    <name type="scientific">Rossellomorea vietnamensis</name>
    <dbReference type="NCBI Taxonomy" id="218284"/>
    <lineage>
        <taxon>Bacteria</taxon>
        <taxon>Bacillati</taxon>
        <taxon>Bacillota</taxon>
        <taxon>Bacilli</taxon>
        <taxon>Bacillales</taxon>
        <taxon>Bacillaceae</taxon>
        <taxon>Rossellomorea</taxon>
    </lineage>
</organism>
<evidence type="ECO:0000313" key="1">
    <source>
        <dbReference type="EMBL" id="TYS13253.1"/>
    </source>
</evidence>
<sequence>MVNHYIAVQSFVHKIDCFCPGKEHSDKIKVSQGDIISFQYERTYNMVNGWYVLVQVNHSNFYIAVEDLTHYYLQGLFYTETDLELQINYLNFCVNEALDLNDEGKFKAAAEKWIELKEYREKLAGAADSSMKVSL</sequence>
<reference evidence="1 2" key="1">
    <citation type="submission" date="2019-08" db="EMBL/GenBank/DDBJ databases">
        <title>Bacillus genomes from the desert of Cuatro Cienegas, Coahuila.</title>
        <authorList>
            <person name="Olmedo-Alvarez G."/>
        </authorList>
    </citation>
    <scope>NUCLEOTIDE SEQUENCE [LARGE SCALE GENOMIC DNA]</scope>
    <source>
        <strain evidence="1 2">CH34_1T</strain>
    </source>
</reference>
<proteinExistence type="predicted"/>
<accession>A0A5D4NG48</accession>
<protein>
    <recommendedName>
        <fullName evidence="3">IDEAL domain-containing protein</fullName>
    </recommendedName>
</protein>
<name>A0A5D4NG48_9BACI</name>
<gene>
    <name evidence="1" type="ORF">FZC78_22035</name>
</gene>
<dbReference type="RefSeq" id="WP_148942229.1">
    <property type="nucleotide sequence ID" value="NZ_VTEI01000022.1"/>
</dbReference>
<comment type="caution">
    <text evidence="1">The sequence shown here is derived from an EMBL/GenBank/DDBJ whole genome shotgun (WGS) entry which is preliminary data.</text>
</comment>
<evidence type="ECO:0008006" key="3">
    <source>
        <dbReference type="Google" id="ProtNLM"/>
    </source>
</evidence>
<dbReference type="OrthoDB" id="2867457at2"/>